<dbReference type="SUPFAM" id="SSF55486">
    <property type="entry name" value="Metalloproteases ('zincins'), catalytic domain"/>
    <property type="match status" value="1"/>
</dbReference>
<dbReference type="EC" id="3.4.24.-" evidence="1"/>
<dbReference type="InterPro" id="IPR042088">
    <property type="entry name" value="OligoPept_F_C"/>
</dbReference>
<keyword evidence="1" id="KW-0645">Protease</keyword>
<comment type="similarity">
    <text evidence="1">Belongs to the peptidase M3B family.</text>
</comment>
<dbReference type="GO" id="GO:0046872">
    <property type="term" value="F:metal ion binding"/>
    <property type="evidence" value="ECO:0007669"/>
    <property type="project" value="UniProtKB-UniRule"/>
</dbReference>
<evidence type="ECO:0000313" key="3">
    <source>
        <dbReference type="Proteomes" id="UP000232222"/>
    </source>
</evidence>
<keyword evidence="1" id="KW-0482">Metalloprotease</keyword>
<dbReference type="InterPro" id="IPR004438">
    <property type="entry name" value="Peptidase_M3B"/>
</dbReference>
<dbReference type="PANTHER" id="PTHR11804">
    <property type="entry name" value="PROTEASE M3 THIMET OLIGOPEPTIDASE-RELATED"/>
    <property type="match status" value="1"/>
</dbReference>
<dbReference type="Proteomes" id="UP000232222">
    <property type="component" value="Chromosome"/>
</dbReference>
<comment type="cofactor">
    <cofactor evidence="1">
        <name>Zn(2+)</name>
        <dbReference type="ChEBI" id="CHEBI:29105"/>
    </cofactor>
    <text evidence="1">Binds 1 zinc ion.</text>
</comment>
<keyword evidence="1" id="KW-0862">Zinc</keyword>
<sequence length="596" mass="69196">MKRSEAEAKYKWDFSHLYPHTEAWKEDLEKLTKTIPAFENYKGKLDKKEEFLAYLDFNQQVDLLVNKLAQFLHYGDVDTSNQVYQELEGLLMTEFQKINVATAFLAPEIKTIGENQVLNWLEEDGKYHKYRYGLKMFFKDAPHILEDRDEELLSKVSRSRGHSSGLYDTLAYADRTDQMIDYHGEKRPLTTSLMMEISEDSDPVKDQKLRQEASHLFTKNFSDHKHSFASIYEGILLASTESTKLRNYKSALEASLIGDSIPTEVYFKLLEVGKKNVHLFKNYHQFLKDYFKLDKFYPTDRQLKMVTDYNRTFSVEEAQSLIREALKVLGPEYIENLAIAWSDHHIDYFEDTNKRDGAYSSGGAKLNPIILMNWDDKLNSVHTLAHESGHSVHTLLADANQPYPLSEYPIVLAEVASTINEHLLFDYMYKSAQTKEEKIYLLQQRIFDLLSTFTRQIQFAAFEHEAHELVEKGQPLTADILAKLFKNVQNEYGYDVFDEVDAQKLGYGWPRISHFFHSPYYVYKYAIDLVASYKLYHDIKEGNTATTLNFLKAGGHKEPLEILKDAGVDFTKEETYQPLIDGIQEYLEELKALTNA</sequence>
<name>A0A2K8NQM9_9MOLU</name>
<dbReference type="CDD" id="cd09608">
    <property type="entry name" value="M3B_PepF"/>
    <property type="match status" value="1"/>
</dbReference>
<dbReference type="KEGG" id="efr:EFREU_v1c01130"/>
<keyword evidence="1" id="KW-0479">Metal-binding</keyword>
<dbReference type="InterPro" id="IPR001567">
    <property type="entry name" value="Pept_M3A_M3B_dom"/>
</dbReference>
<proteinExistence type="inferred from homology"/>
<organism evidence="2 3">
    <name type="scientific">Entomoplasma freundtii</name>
    <dbReference type="NCBI Taxonomy" id="74700"/>
    <lineage>
        <taxon>Bacteria</taxon>
        <taxon>Bacillati</taxon>
        <taxon>Mycoplasmatota</taxon>
        <taxon>Mollicutes</taxon>
        <taxon>Entomoplasmatales</taxon>
        <taxon>Entomoplasmataceae</taxon>
        <taxon>Entomoplasma</taxon>
    </lineage>
</organism>
<dbReference type="GO" id="GO:0004222">
    <property type="term" value="F:metalloendopeptidase activity"/>
    <property type="evidence" value="ECO:0007669"/>
    <property type="project" value="UniProtKB-UniRule"/>
</dbReference>
<dbReference type="Pfam" id="PF01432">
    <property type="entry name" value="Peptidase_M3"/>
    <property type="match status" value="1"/>
</dbReference>
<comment type="function">
    <text evidence="1">Has oligopeptidase activity and degrades a variety of small bioactive peptides.</text>
</comment>
<evidence type="ECO:0000313" key="2">
    <source>
        <dbReference type="EMBL" id="ATZ16140.1"/>
    </source>
</evidence>
<dbReference type="Pfam" id="PF08439">
    <property type="entry name" value="Peptidase_M3_N"/>
    <property type="match status" value="1"/>
</dbReference>
<dbReference type="NCBIfam" id="TIGR00181">
    <property type="entry name" value="pepF"/>
    <property type="match status" value="1"/>
</dbReference>
<dbReference type="PANTHER" id="PTHR11804:SF84">
    <property type="entry name" value="SACCHAROLYSIN"/>
    <property type="match status" value="1"/>
</dbReference>
<keyword evidence="3" id="KW-1185">Reference proteome</keyword>
<dbReference type="InterPro" id="IPR013647">
    <property type="entry name" value="OligopepF_N_dom"/>
</dbReference>
<gene>
    <name evidence="2" type="primary">pepF</name>
    <name evidence="2" type="ORF">EFREU_v1c01130</name>
</gene>
<dbReference type="GO" id="GO:0006518">
    <property type="term" value="P:peptide metabolic process"/>
    <property type="evidence" value="ECO:0007669"/>
    <property type="project" value="TreeGrafter"/>
</dbReference>
<dbReference type="RefSeq" id="WP_100609101.1">
    <property type="nucleotide sequence ID" value="NZ_CP024962.1"/>
</dbReference>
<accession>A0A2K8NQM9</accession>
<keyword evidence="1" id="KW-0378">Hydrolase</keyword>
<protein>
    <recommendedName>
        <fullName evidence="1">Oligopeptidase F</fullName>
        <ecNumber evidence="1">3.4.24.-</ecNumber>
    </recommendedName>
</protein>
<dbReference type="AlphaFoldDB" id="A0A2K8NQM9"/>
<evidence type="ECO:0000256" key="1">
    <source>
        <dbReference type="RuleBase" id="RU368091"/>
    </source>
</evidence>
<reference evidence="2 3" key="1">
    <citation type="submission" date="2017-11" db="EMBL/GenBank/DDBJ databases">
        <title>Genome sequence of Entomoplasma freundtii BARC 318 (ATCC 51999).</title>
        <authorList>
            <person name="Lo W.-S."/>
            <person name="Gasparich G.E."/>
            <person name="Kuo C.-H."/>
        </authorList>
    </citation>
    <scope>NUCLEOTIDE SEQUENCE [LARGE SCALE GENOMIC DNA]</scope>
    <source>
        <strain evidence="2 3">BARC 318</strain>
    </source>
</reference>
<dbReference type="EMBL" id="CP024962">
    <property type="protein sequence ID" value="ATZ16140.1"/>
    <property type="molecule type" value="Genomic_DNA"/>
</dbReference>
<dbReference type="Gene3D" id="1.20.140.70">
    <property type="entry name" value="Oligopeptidase f, N-terminal domain"/>
    <property type="match status" value="1"/>
</dbReference>
<dbReference type="Gene3D" id="1.10.1370.20">
    <property type="entry name" value="Oligoendopeptidase f, C-terminal domain"/>
    <property type="match status" value="1"/>
</dbReference>
<dbReference type="GO" id="GO:0006508">
    <property type="term" value="P:proteolysis"/>
    <property type="evidence" value="ECO:0007669"/>
    <property type="project" value="UniProtKB-KW"/>
</dbReference>
<dbReference type="InterPro" id="IPR045090">
    <property type="entry name" value="Pept_M3A_M3B"/>
</dbReference>
<dbReference type="OrthoDB" id="9766487at2"/>